<dbReference type="OrthoDB" id="3509362at2759"/>
<dbReference type="SUPFAM" id="SSF50129">
    <property type="entry name" value="GroES-like"/>
    <property type="match status" value="1"/>
</dbReference>
<feature type="domain" description="Enoyl reductase (ER)" evidence="1">
    <location>
        <begin position="19"/>
        <end position="348"/>
    </location>
</feature>
<dbReference type="InterPro" id="IPR011032">
    <property type="entry name" value="GroES-like_sf"/>
</dbReference>
<dbReference type="InterPro" id="IPR013154">
    <property type="entry name" value="ADH-like_N"/>
</dbReference>
<dbReference type="InterPro" id="IPR020843">
    <property type="entry name" value="ER"/>
</dbReference>
<reference evidence="2" key="1">
    <citation type="journal article" date="2021" name="Nat. Commun.">
        <title>Genetic determinants of endophytism in the Arabidopsis root mycobiome.</title>
        <authorList>
            <person name="Mesny F."/>
            <person name="Miyauchi S."/>
            <person name="Thiergart T."/>
            <person name="Pickel B."/>
            <person name="Atanasova L."/>
            <person name="Karlsson M."/>
            <person name="Huettel B."/>
            <person name="Barry K.W."/>
            <person name="Haridas S."/>
            <person name="Chen C."/>
            <person name="Bauer D."/>
            <person name="Andreopoulos W."/>
            <person name="Pangilinan J."/>
            <person name="LaButti K."/>
            <person name="Riley R."/>
            <person name="Lipzen A."/>
            <person name="Clum A."/>
            <person name="Drula E."/>
            <person name="Henrissat B."/>
            <person name="Kohler A."/>
            <person name="Grigoriev I.V."/>
            <person name="Martin F.M."/>
            <person name="Hacquard S."/>
        </authorList>
    </citation>
    <scope>NUCLEOTIDE SEQUENCE</scope>
    <source>
        <strain evidence="2">MPI-CAGE-AT-0016</strain>
    </source>
</reference>
<dbReference type="InterPro" id="IPR013149">
    <property type="entry name" value="ADH-like_C"/>
</dbReference>
<evidence type="ECO:0000313" key="3">
    <source>
        <dbReference type="Proteomes" id="UP000813385"/>
    </source>
</evidence>
<dbReference type="PANTHER" id="PTHR45033">
    <property type="match status" value="1"/>
</dbReference>
<organism evidence="2 3">
    <name type="scientific">Plectosphaerella cucumerina</name>
    <dbReference type="NCBI Taxonomy" id="40658"/>
    <lineage>
        <taxon>Eukaryota</taxon>
        <taxon>Fungi</taxon>
        <taxon>Dikarya</taxon>
        <taxon>Ascomycota</taxon>
        <taxon>Pezizomycotina</taxon>
        <taxon>Sordariomycetes</taxon>
        <taxon>Hypocreomycetidae</taxon>
        <taxon>Glomerellales</taxon>
        <taxon>Plectosphaerellaceae</taxon>
        <taxon>Plectosphaerella</taxon>
    </lineage>
</organism>
<dbReference type="Pfam" id="PF08240">
    <property type="entry name" value="ADH_N"/>
    <property type="match status" value="1"/>
</dbReference>
<dbReference type="Gene3D" id="3.40.50.720">
    <property type="entry name" value="NAD(P)-binding Rossmann-like Domain"/>
    <property type="match status" value="1"/>
</dbReference>
<keyword evidence="3" id="KW-1185">Reference proteome</keyword>
<dbReference type="SMART" id="SM00829">
    <property type="entry name" value="PKS_ER"/>
    <property type="match status" value="1"/>
</dbReference>
<dbReference type="Gene3D" id="3.90.180.10">
    <property type="entry name" value="Medium-chain alcohol dehydrogenases, catalytic domain"/>
    <property type="match status" value="1"/>
</dbReference>
<dbReference type="SUPFAM" id="SSF51735">
    <property type="entry name" value="NAD(P)-binding Rossmann-fold domains"/>
    <property type="match status" value="1"/>
</dbReference>
<evidence type="ECO:0000313" key="2">
    <source>
        <dbReference type="EMBL" id="KAH7359449.1"/>
    </source>
</evidence>
<accession>A0A8K0X279</accession>
<dbReference type="InterPro" id="IPR036291">
    <property type="entry name" value="NAD(P)-bd_dom_sf"/>
</dbReference>
<dbReference type="EMBL" id="JAGPXD010000004">
    <property type="protein sequence ID" value="KAH7359449.1"/>
    <property type="molecule type" value="Genomic_DNA"/>
</dbReference>
<protein>
    <submittedName>
        <fullName evidence="2">Alcohol dehydrogenase</fullName>
    </submittedName>
</protein>
<dbReference type="AlphaFoldDB" id="A0A8K0X279"/>
<sequence>MSIPRTSKAFRRTEGDLPRTIEQTTESLPTVDELGPLDVLIKVHAVSLNFRDVAMLNGRYPVSVEDRGIPCSDCTAEVVAIGTSVRSFVLGDKVAPIFDVANFSGLEDEPHCALGGSVAGVLREYAVFEERLLVKLPEHLTWEEASTLTCAGVTAWVALDGLATERKDASVLLQGTGGVSLFALALCIANGTKAIITSSSDEKLEAVKKLGPDVHGINYKTTKSQKDAILDITDGKGVDFVVNNTGPGSIPDDIEFLRARGGTVSLIGFLDGLSGNWDPGAIMALLGKSAKIQGIAVGSKADYQRMNKFIEEKKVNLAPIIGRVFSFEDSREAFDYLYSGQHTGKVVIKL</sequence>
<dbReference type="GO" id="GO:0016491">
    <property type="term" value="F:oxidoreductase activity"/>
    <property type="evidence" value="ECO:0007669"/>
    <property type="project" value="InterPro"/>
</dbReference>
<dbReference type="InterPro" id="IPR052711">
    <property type="entry name" value="Zinc_ADH-like"/>
</dbReference>
<name>A0A8K0X279_9PEZI</name>
<dbReference type="Pfam" id="PF00107">
    <property type="entry name" value="ADH_zinc_N"/>
    <property type="match status" value="1"/>
</dbReference>
<comment type="caution">
    <text evidence="2">The sequence shown here is derived from an EMBL/GenBank/DDBJ whole genome shotgun (WGS) entry which is preliminary data.</text>
</comment>
<evidence type="ECO:0000259" key="1">
    <source>
        <dbReference type="SMART" id="SM00829"/>
    </source>
</evidence>
<proteinExistence type="predicted"/>
<gene>
    <name evidence="2" type="ORF">B0T11DRAFT_115257</name>
</gene>
<dbReference type="CDD" id="cd08276">
    <property type="entry name" value="MDR7"/>
    <property type="match status" value="1"/>
</dbReference>
<dbReference type="PANTHER" id="PTHR45033:SF1">
    <property type="entry name" value="OXIDOREDUCTASE (EUROFUNG)"/>
    <property type="match status" value="1"/>
</dbReference>
<dbReference type="Proteomes" id="UP000813385">
    <property type="component" value="Unassembled WGS sequence"/>
</dbReference>